<reference evidence="1 2" key="1">
    <citation type="submission" date="2015-04" db="EMBL/GenBank/DDBJ databases">
        <authorList>
            <person name="Syromyatnikov M.Y."/>
            <person name="Popov V.N."/>
        </authorList>
    </citation>
    <scope>NUCLEOTIDE SEQUENCE [LARGE SCALE GENOMIC DNA]</scope>
</reference>
<protein>
    <submittedName>
        <fullName evidence="1">CLUMA_CG001129, isoform A</fullName>
    </submittedName>
</protein>
<sequence>MKRTNNGIAYQALPHPNLITPQRPGNSVFHTKCRKNGFLRKYFVIPGRFHTLHLKLLSGGAASGGLNEL</sequence>
<name>A0A1J1HH31_9DIPT</name>
<accession>A0A1J1HH31</accession>
<organism evidence="1 2">
    <name type="scientific">Clunio marinus</name>
    <dbReference type="NCBI Taxonomy" id="568069"/>
    <lineage>
        <taxon>Eukaryota</taxon>
        <taxon>Metazoa</taxon>
        <taxon>Ecdysozoa</taxon>
        <taxon>Arthropoda</taxon>
        <taxon>Hexapoda</taxon>
        <taxon>Insecta</taxon>
        <taxon>Pterygota</taxon>
        <taxon>Neoptera</taxon>
        <taxon>Endopterygota</taxon>
        <taxon>Diptera</taxon>
        <taxon>Nematocera</taxon>
        <taxon>Chironomoidea</taxon>
        <taxon>Chironomidae</taxon>
        <taxon>Clunio</taxon>
    </lineage>
</organism>
<proteinExistence type="predicted"/>
<evidence type="ECO:0000313" key="2">
    <source>
        <dbReference type="Proteomes" id="UP000183832"/>
    </source>
</evidence>
<keyword evidence="2" id="KW-1185">Reference proteome</keyword>
<dbReference type="Proteomes" id="UP000183832">
    <property type="component" value="Unassembled WGS sequence"/>
</dbReference>
<dbReference type="EMBL" id="CVRI01000004">
    <property type="protein sequence ID" value="CRK87327.1"/>
    <property type="molecule type" value="Genomic_DNA"/>
</dbReference>
<evidence type="ECO:0000313" key="1">
    <source>
        <dbReference type="EMBL" id="CRK87327.1"/>
    </source>
</evidence>
<dbReference type="AlphaFoldDB" id="A0A1J1HH31"/>
<gene>
    <name evidence="1" type="ORF">CLUMA_CG001129</name>
</gene>